<evidence type="ECO:0000313" key="1">
    <source>
        <dbReference type="EMBL" id="MPM22551.1"/>
    </source>
</evidence>
<name>A0A644Y3Q9_9ZZZZ</name>
<protein>
    <submittedName>
        <fullName evidence="1">Uncharacterized protein</fullName>
    </submittedName>
</protein>
<sequence>MAEKKNDTKQDVLKVQIAGKPVTLRFTSEPNTAAADFIKRTLVSAYLLKAV</sequence>
<dbReference type="AlphaFoldDB" id="A0A644Y3Q9"/>
<dbReference type="EMBL" id="VSSQ01003831">
    <property type="protein sequence ID" value="MPM22551.1"/>
    <property type="molecule type" value="Genomic_DNA"/>
</dbReference>
<proteinExistence type="predicted"/>
<accession>A0A644Y3Q9</accession>
<comment type="caution">
    <text evidence="1">The sequence shown here is derived from an EMBL/GenBank/DDBJ whole genome shotgun (WGS) entry which is preliminary data.</text>
</comment>
<gene>
    <name evidence="1" type="ORF">SDC9_69008</name>
</gene>
<reference evidence="1" key="1">
    <citation type="submission" date="2019-08" db="EMBL/GenBank/DDBJ databases">
        <authorList>
            <person name="Kucharzyk K."/>
            <person name="Murdoch R.W."/>
            <person name="Higgins S."/>
            <person name="Loffler F."/>
        </authorList>
    </citation>
    <scope>NUCLEOTIDE SEQUENCE</scope>
</reference>
<organism evidence="1">
    <name type="scientific">bioreactor metagenome</name>
    <dbReference type="NCBI Taxonomy" id="1076179"/>
    <lineage>
        <taxon>unclassified sequences</taxon>
        <taxon>metagenomes</taxon>
        <taxon>ecological metagenomes</taxon>
    </lineage>
</organism>